<dbReference type="STRING" id="318479.A0A0N4UNB6"/>
<name>A0A0N4UNB6_DRAME</name>
<keyword evidence="5" id="KW-1185">Reference proteome</keyword>
<keyword evidence="1" id="KW-0175">Coiled coil</keyword>
<evidence type="ECO:0000256" key="2">
    <source>
        <dbReference type="SAM" id="MobiDB-lite"/>
    </source>
</evidence>
<feature type="compositionally biased region" description="Basic and acidic residues" evidence="2">
    <location>
        <begin position="36"/>
        <end position="49"/>
    </location>
</feature>
<accession>A0A0N4UNB6</accession>
<evidence type="ECO:0000313" key="4">
    <source>
        <dbReference type="Proteomes" id="UP000038040"/>
    </source>
</evidence>
<dbReference type="Proteomes" id="UP000274756">
    <property type="component" value="Unassembled WGS sequence"/>
</dbReference>
<sequence length="237" mass="27512">MHKSSPSYRISRRRSKDGSSSRRRRNRSSSSRRSRDRSSSRDHRMRDRSSSYGGDNDDDDRSPRHSKSKNFNFRPKMKSKEAIKGIRAAKSKMRSELDSAKSELLDLKEIAKSNIKYDLPITITRQREIELIEDDNFRSSNFISSAGGAGGRIKNEDCDGHGTAIGKKEDAHDKAMFGPKWRDSIALKERSKEDEEIMEYSKPKEIRLEHPRFSLDPAERREKWLKILRELRANLAR</sequence>
<dbReference type="AlphaFoldDB" id="A0A0N4UNB6"/>
<dbReference type="Proteomes" id="UP000038040">
    <property type="component" value="Unplaced"/>
</dbReference>
<evidence type="ECO:0000313" key="6">
    <source>
        <dbReference type="WBParaSite" id="DME_0000939301-mRNA-1"/>
    </source>
</evidence>
<dbReference type="WBParaSite" id="DME_0000939301-mRNA-1">
    <property type="protein sequence ID" value="DME_0000939301-mRNA-1"/>
    <property type="gene ID" value="DME_0000939301"/>
</dbReference>
<reference evidence="3 5" key="2">
    <citation type="submission" date="2018-11" db="EMBL/GenBank/DDBJ databases">
        <authorList>
            <consortium name="Pathogen Informatics"/>
        </authorList>
    </citation>
    <scope>NUCLEOTIDE SEQUENCE [LARGE SCALE GENOMIC DNA]</scope>
</reference>
<gene>
    <name evidence="3" type="ORF">DME_LOCUS3104</name>
</gene>
<evidence type="ECO:0000313" key="5">
    <source>
        <dbReference type="Proteomes" id="UP000274756"/>
    </source>
</evidence>
<feature type="coiled-coil region" evidence="1">
    <location>
        <begin position="83"/>
        <end position="110"/>
    </location>
</feature>
<proteinExistence type="predicted"/>
<reference evidence="6" key="1">
    <citation type="submission" date="2017-02" db="UniProtKB">
        <authorList>
            <consortium name="WormBaseParasite"/>
        </authorList>
    </citation>
    <scope>IDENTIFICATION</scope>
</reference>
<organism evidence="4 6">
    <name type="scientific">Dracunculus medinensis</name>
    <name type="common">Guinea worm</name>
    <dbReference type="NCBI Taxonomy" id="318479"/>
    <lineage>
        <taxon>Eukaryota</taxon>
        <taxon>Metazoa</taxon>
        <taxon>Ecdysozoa</taxon>
        <taxon>Nematoda</taxon>
        <taxon>Chromadorea</taxon>
        <taxon>Rhabditida</taxon>
        <taxon>Spirurina</taxon>
        <taxon>Dracunculoidea</taxon>
        <taxon>Dracunculidae</taxon>
        <taxon>Dracunculus</taxon>
    </lineage>
</organism>
<feature type="region of interest" description="Disordered" evidence="2">
    <location>
        <begin position="1"/>
        <end position="82"/>
    </location>
</feature>
<evidence type="ECO:0000256" key="1">
    <source>
        <dbReference type="SAM" id="Coils"/>
    </source>
</evidence>
<evidence type="ECO:0000313" key="3">
    <source>
        <dbReference type="EMBL" id="VDN53131.1"/>
    </source>
</evidence>
<dbReference type="OrthoDB" id="5840753at2759"/>
<feature type="compositionally biased region" description="Basic residues" evidence="2">
    <location>
        <begin position="10"/>
        <end position="35"/>
    </location>
</feature>
<protein>
    <submittedName>
        <fullName evidence="6">SMAP domain-containing protein</fullName>
    </submittedName>
</protein>
<dbReference type="EMBL" id="UYYG01000105">
    <property type="protein sequence ID" value="VDN53131.1"/>
    <property type="molecule type" value="Genomic_DNA"/>
</dbReference>